<comment type="caution">
    <text evidence="3">The sequence shown here is derived from an EMBL/GenBank/DDBJ whole genome shotgun (WGS) entry which is preliminary data.</text>
</comment>
<protein>
    <submittedName>
        <fullName evidence="3">Tetratricopeptide repeat protein</fullName>
    </submittedName>
</protein>
<dbReference type="RefSeq" id="WP_249914794.1">
    <property type="nucleotide sequence ID" value="NZ_JAMGBB010000001.1"/>
</dbReference>
<sequence length="447" mass="45943">MTKSNRLATTLTAVSLLAIVTACAGPTAGPKSASIFGGKVDTSNIGIATKAQMALATNDVATAISLAERAVENSPRDAGFRALLGNCYLAAGRFASAEAAFKDSLTLVAQQPQIILKLALVEIAQGKNDEAKYLLAQAQGVLDVADVGLALALAGDPQNAIAVLDPAARAVGADSRTRQNLALAHALAGNWEQAKIVAGQDVPGDQLDARIQQWMALAKPARASDQVAAFIGIQPVASDPGQPVRLALNQVENVRQAAAEPIGDVPQGLTSTATVELPPAPEPQAEPVVLASAEPAPVADVVPAAMIEPTPAPVAAAMPAPAISEARPALSPAAVRLSDPVPSLRKASAPRLAKGKSRAVVQIGAYSSRDRINAAWSKATGKHASLKRFVPVTARFTASSGTFYRLAVKGFDSDREAVSLCNSLKRAGASCFVRTTSGDAPVQFASR</sequence>
<dbReference type="PROSITE" id="PS51724">
    <property type="entry name" value="SPOR"/>
    <property type="match status" value="1"/>
</dbReference>
<dbReference type="InterPro" id="IPR011990">
    <property type="entry name" value="TPR-like_helical_dom_sf"/>
</dbReference>
<proteinExistence type="predicted"/>
<reference evidence="3" key="1">
    <citation type="submission" date="2022-05" db="EMBL/GenBank/DDBJ databases">
        <authorList>
            <person name="Jo J.-H."/>
            <person name="Im W.-T."/>
        </authorList>
    </citation>
    <scope>NUCLEOTIDE SEQUENCE</scope>
    <source>
        <strain evidence="3">RB56-2</strain>
    </source>
</reference>
<dbReference type="SUPFAM" id="SSF110997">
    <property type="entry name" value="Sporulation related repeat"/>
    <property type="match status" value="1"/>
</dbReference>
<dbReference type="EMBL" id="JAMGBB010000001">
    <property type="protein sequence ID" value="MCL6740359.1"/>
    <property type="molecule type" value="Genomic_DNA"/>
</dbReference>
<keyword evidence="4" id="KW-1185">Reference proteome</keyword>
<dbReference type="Proteomes" id="UP001165383">
    <property type="component" value="Unassembled WGS sequence"/>
</dbReference>
<dbReference type="InterPro" id="IPR007730">
    <property type="entry name" value="SPOR-like_dom"/>
</dbReference>
<accession>A0ABT0S7I6</accession>
<dbReference type="SUPFAM" id="SSF48452">
    <property type="entry name" value="TPR-like"/>
    <property type="match status" value="1"/>
</dbReference>
<organism evidence="3 4">
    <name type="scientific">Sphingomonas brevis</name>
    <dbReference type="NCBI Taxonomy" id="2908206"/>
    <lineage>
        <taxon>Bacteria</taxon>
        <taxon>Pseudomonadati</taxon>
        <taxon>Pseudomonadota</taxon>
        <taxon>Alphaproteobacteria</taxon>
        <taxon>Sphingomonadales</taxon>
        <taxon>Sphingomonadaceae</taxon>
        <taxon>Sphingomonas</taxon>
    </lineage>
</organism>
<evidence type="ECO:0000259" key="2">
    <source>
        <dbReference type="PROSITE" id="PS51724"/>
    </source>
</evidence>
<dbReference type="Pfam" id="PF13432">
    <property type="entry name" value="TPR_16"/>
    <property type="match status" value="1"/>
</dbReference>
<dbReference type="Gene3D" id="3.30.70.1070">
    <property type="entry name" value="Sporulation related repeat"/>
    <property type="match status" value="1"/>
</dbReference>
<evidence type="ECO:0000313" key="3">
    <source>
        <dbReference type="EMBL" id="MCL6740359.1"/>
    </source>
</evidence>
<dbReference type="Gene3D" id="1.25.40.10">
    <property type="entry name" value="Tetratricopeptide repeat domain"/>
    <property type="match status" value="1"/>
</dbReference>
<dbReference type="InterPro" id="IPR036680">
    <property type="entry name" value="SPOR-like_sf"/>
</dbReference>
<evidence type="ECO:0000256" key="1">
    <source>
        <dbReference type="SAM" id="SignalP"/>
    </source>
</evidence>
<gene>
    <name evidence="3" type="ORF">LZ518_04345</name>
</gene>
<dbReference type="Pfam" id="PF05036">
    <property type="entry name" value="SPOR"/>
    <property type="match status" value="1"/>
</dbReference>
<keyword evidence="1" id="KW-0732">Signal</keyword>
<evidence type="ECO:0000313" key="4">
    <source>
        <dbReference type="Proteomes" id="UP001165383"/>
    </source>
</evidence>
<feature type="domain" description="SPOR" evidence="2">
    <location>
        <begin position="353"/>
        <end position="436"/>
    </location>
</feature>
<dbReference type="PROSITE" id="PS51257">
    <property type="entry name" value="PROKAR_LIPOPROTEIN"/>
    <property type="match status" value="1"/>
</dbReference>
<feature type="chain" id="PRO_5047096547" evidence="1">
    <location>
        <begin position="25"/>
        <end position="447"/>
    </location>
</feature>
<name>A0ABT0S7I6_9SPHN</name>
<feature type="signal peptide" evidence="1">
    <location>
        <begin position="1"/>
        <end position="24"/>
    </location>
</feature>